<evidence type="ECO:0000313" key="2">
    <source>
        <dbReference type="EMBL" id="ORA98792.1"/>
    </source>
</evidence>
<evidence type="ECO:0000313" key="1">
    <source>
        <dbReference type="EMBL" id="BBY37722.1"/>
    </source>
</evidence>
<dbReference type="Proteomes" id="UP000465812">
    <property type="component" value="Chromosome"/>
</dbReference>
<reference evidence="2 3" key="1">
    <citation type="submission" date="2017-02" db="EMBL/GenBank/DDBJ databases">
        <title>The new phylogeny of genus Mycobacterium.</title>
        <authorList>
            <person name="Tortoli E."/>
            <person name="Trovato A."/>
            <person name="Cirillo D.M."/>
        </authorList>
    </citation>
    <scope>NUCLEOTIDE SEQUENCE [LARGE SCALE GENOMIC DNA]</scope>
    <source>
        <strain evidence="2 3">DSM 45255</strain>
    </source>
</reference>
<protein>
    <submittedName>
        <fullName evidence="2">Uncharacterized protein</fullName>
    </submittedName>
</protein>
<sequence>MAQVSSQDRPTVSAFPAATDWLSDFAEATYMSYSQLPDLECCGGDDDCLLHRLRIILEKATGVSGQLYPGGQIFPSGRALAPGAGVRFPSQQFVTVERVCMWVDSGDVCLAMWPGELQPQYRRVYSDPKAVEALIALTHAAGWEVHPNFHLAYRFASPQQRWYPPRYLPGPAYLRQWIDDLHDGRAGGRTRDQLADPSFREWLVQRAYADDADLASLDVWINEQSPKRQFHIRPSVQIQRTWPMAEAIGLDREGVFIAEVRGVINQIFGALGEQRLPTSESLSDAR</sequence>
<dbReference type="EMBL" id="AP022590">
    <property type="protein sequence ID" value="BBY37722.1"/>
    <property type="molecule type" value="Genomic_DNA"/>
</dbReference>
<name>A0A1X0FAH1_MYCNT</name>
<organism evidence="2 3">
    <name type="scientific">Mycobacterium mantenii</name>
    <dbReference type="NCBI Taxonomy" id="560555"/>
    <lineage>
        <taxon>Bacteria</taxon>
        <taxon>Bacillati</taxon>
        <taxon>Actinomycetota</taxon>
        <taxon>Actinomycetes</taxon>
        <taxon>Mycobacteriales</taxon>
        <taxon>Mycobacteriaceae</taxon>
        <taxon>Mycobacterium</taxon>
        <taxon>Mycobacterium avium complex (MAC)</taxon>
    </lineage>
</organism>
<gene>
    <name evidence="2" type="ORF">BST30_25410</name>
    <name evidence="1" type="ORF">MMAN_18560</name>
</gene>
<reference evidence="1" key="3">
    <citation type="submission" date="2020-02" db="EMBL/GenBank/DDBJ databases">
        <authorList>
            <person name="Matsumoto Y."/>
            <person name="Motooka D."/>
            <person name="Nakamura S."/>
        </authorList>
    </citation>
    <scope>NUCLEOTIDE SEQUENCE</scope>
    <source>
        <strain evidence="1">JCM 18113</strain>
    </source>
</reference>
<proteinExistence type="predicted"/>
<reference evidence="1 4" key="2">
    <citation type="journal article" date="2019" name="Emerg. Microbes Infect.">
        <title>Comprehensive subspecies identification of 175 nontuberculous mycobacteria species based on 7547 genomic profiles.</title>
        <authorList>
            <person name="Matsumoto Y."/>
            <person name="Kinjo T."/>
            <person name="Motooka D."/>
            <person name="Nabeya D."/>
            <person name="Jung N."/>
            <person name="Uechi K."/>
            <person name="Horii T."/>
            <person name="Iida T."/>
            <person name="Fujita J."/>
            <person name="Nakamura S."/>
        </authorList>
    </citation>
    <scope>NUCLEOTIDE SEQUENCE [LARGE SCALE GENOMIC DNA]</scope>
    <source>
        <strain evidence="1 4">JCM 18113</strain>
    </source>
</reference>
<dbReference type="AlphaFoldDB" id="A0A1X0FAH1"/>
<evidence type="ECO:0000313" key="3">
    <source>
        <dbReference type="Proteomes" id="UP000192760"/>
    </source>
</evidence>
<keyword evidence="4" id="KW-1185">Reference proteome</keyword>
<dbReference type="EMBL" id="MVHW01000043">
    <property type="protein sequence ID" value="ORA98792.1"/>
    <property type="molecule type" value="Genomic_DNA"/>
</dbReference>
<dbReference type="STRING" id="560555.BST30_25410"/>
<accession>A0A1X0FAH1</accession>
<evidence type="ECO:0000313" key="4">
    <source>
        <dbReference type="Proteomes" id="UP000465812"/>
    </source>
</evidence>
<dbReference type="Proteomes" id="UP000192760">
    <property type="component" value="Unassembled WGS sequence"/>
</dbReference>